<feature type="binding site" evidence="19">
    <location>
        <position position="258"/>
    </location>
    <ligand>
        <name>Ca(2+)</name>
        <dbReference type="ChEBI" id="CHEBI:29108"/>
        <label>3</label>
        <note>catalytic</note>
    </ligand>
</feature>
<keyword evidence="7" id="KW-0677">Repeat</keyword>
<dbReference type="PROSITE" id="PS50007">
    <property type="entry name" value="PIPLC_X_DOMAIN"/>
    <property type="match status" value="1"/>
</dbReference>
<dbReference type="Proteomes" id="UP000727407">
    <property type="component" value="Unassembled WGS sequence"/>
</dbReference>
<sequence length="1076" mass="122392">MVKVRSPRWQKHRGFRLLEDCVTVWCESSKTSHKAKRRQTFCVTEVECVREGCQSECLRRLADSVPDSQCFTLVFRGGRKSLDLCCSSREEAQCWVRGIRTLKDRKCDRSHDNRLDPVEIEEFCRELMRRPELDAVFRHYSSNGYVLSSLELRDFLGDQGEGATLGHAQKLIHTYEFNDWAQKNLFMTQNGFTMYMLSNENDVFNPDHKRVYQDMSRPLAHYYISCSHNTYLTKDQVTGESSTEPYIRALNEGCRCVELDCWDGDKGDPVIYHGHTLTSKVAFKEVIETIAQYAFKVSPYPLILSLENHCSVEQQAVMAQHLRSILGSALLTKPLSDQTVNQLPSPEELKGRILVKAKKMTSPMATIGSSASFSSSSDEEVVGSSKNSSRKDTGKPVSSSKVSPELSALVVYCRSVPFPGFEVAGQKPASEMSSFSENEALKHIKDSGKLFVRHNTRQLSRIYPSGQRLQSSNYDPQGMWNGGCQMVALNFQTPGEQMDLNRGRFLPNGRCGYVLKPDFLCQPNSNFNPENTGGGPGHIPTQLTIRVISAQQLPKINTDKRNSIVDPQVWVEIHGVSIDNGHAKTHRINNNGFNPRWDCTLSFQLQVPDLALVRFVVEDHDHTSKNDFVGQFTLPFNSLRTGYRHIHLLKADGSSLSPATLFIHVKVNSLPADKLQEIQKAIELFSVGPGPAKTMEEASRRSYQFWDTQPVPKLGEMVTTHGCIEPDKDNIREEPYSLPQGFTWDALDLGNPAVLKELYTLLNENYVEDDDNMFRFDYSPEFLLWALRPPGWLPQWHCGVRVNSNQKLVGFISAIPATIRIYDIEKKMVEINFLCVHKKLRSKRVAPVLIREITRRVNLQGIFQAVYTAGVVLPKPVGTCRYWHRSLNPRKLIEVKFSHLSRNMTMQRTMKLYRLPEAPKTGGLKTMTVKDVPAVHRLLQDYLRQFHLAPVMSMDEVQHWLLPQENIIDTYLVENPEGKVTDFLSFYTLPSTIMNHPVHRSLKAAYSFYNVHTTTPLIDLMGDALILAKSKGFDVFNALDLMENKTFLEKLKFGIGDGNLQYYLYNWKCPSMGPEK</sequence>
<dbReference type="PROSITE" id="PS50008">
    <property type="entry name" value="PIPLC_Y_DOMAIN"/>
    <property type="match status" value="1"/>
</dbReference>
<dbReference type="Pfam" id="PF00388">
    <property type="entry name" value="PI-PLC-X"/>
    <property type="match status" value="1"/>
</dbReference>
<keyword evidence="14" id="KW-0012">Acyltransferase</keyword>
<dbReference type="FunFam" id="1.10.238.10:FF:000005">
    <property type="entry name" value="Phosphoinositide phospholipase C"/>
    <property type="match status" value="1"/>
</dbReference>
<dbReference type="GO" id="GO:0046872">
    <property type="term" value="F:metal ion binding"/>
    <property type="evidence" value="ECO:0007669"/>
    <property type="project" value="UniProtKB-KW"/>
</dbReference>
<dbReference type="PANTHER" id="PTHR10336:SF33">
    <property type="entry name" value="1-PHOSPHATIDYLINOSITOL 4,5-BISPHOSPHATE PHOSPHODIESTERASE DELTA-3"/>
    <property type="match status" value="1"/>
</dbReference>
<feature type="active site" evidence="17">
    <location>
        <position position="273"/>
    </location>
</feature>
<dbReference type="GO" id="GO:0004379">
    <property type="term" value="F:glycylpeptide N-tetradecanoyltransferase activity"/>
    <property type="evidence" value="ECO:0007669"/>
    <property type="project" value="UniProtKB-EC"/>
</dbReference>
<dbReference type="InterPro" id="IPR022676">
    <property type="entry name" value="NMT_N"/>
</dbReference>
<evidence type="ECO:0000256" key="21">
    <source>
        <dbReference type="RuleBase" id="RU361133"/>
    </source>
</evidence>
<dbReference type="Pfam" id="PF00168">
    <property type="entry name" value="C2"/>
    <property type="match status" value="1"/>
</dbReference>
<feature type="binding site" evidence="18">
    <location>
        <position position="461"/>
    </location>
    <ligand>
        <name>substrate</name>
    </ligand>
</feature>
<evidence type="ECO:0000256" key="8">
    <source>
        <dbReference type="ARBA" id="ARBA00022801"/>
    </source>
</evidence>
<dbReference type="FunFam" id="2.60.40.150:FF:000058">
    <property type="entry name" value="Phosphoinositide phospholipase C"/>
    <property type="match status" value="1"/>
</dbReference>
<evidence type="ECO:0000259" key="24">
    <source>
        <dbReference type="PROSITE" id="PS50004"/>
    </source>
</evidence>
<feature type="binding site" evidence="18">
    <location>
        <position position="358"/>
    </location>
    <ligand>
        <name>substrate</name>
    </ligand>
</feature>
<dbReference type="SMART" id="SM00149">
    <property type="entry name" value="PLCYc"/>
    <property type="match status" value="1"/>
</dbReference>
<evidence type="ECO:0000256" key="19">
    <source>
        <dbReference type="PIRSR" id="PIRSR628391-3"/>
    </source>
</evidence>
<feature type="binding site" evidence="19">
    <location>
        <position position="590"/>
    </location>
    <ligand>
        <name>Ca(2+)</name>
        <dbReference type="ChEBI" id="CHEBI:29108"/>
        <label>4</label>
    </ligand>
</feature>
<evidence type="ECO:0000256" key="1">
    <source>
        <dbReference type="ARBA" id="ARBA00004170"/>
    </source>
</evidence>
<feature type="binding site" evidence="18">
    <location>
        <position position="356"/>
    </location>
    <ligand>
        <name>substrate</name>
    </ligand>
</feature>
<dbReference type="EMBL" id="QNUK01000076">
    <property type="protein sequence ID" value="KAF5903220.1"/>
    <property type="molecule type" value="Genomic_DNA"/>
</dbReference>
<dbReference type="EC" id="3.1.4.11" evidence="21"/>
<dbReference type="InterPro" id="IPR015359">
    <property type="entry name" value="PLC_EF-hand-like"/>
</dbReference>
<dbReference type="Gene3D" id="3.40.630.170">
    <property type="match status" value="1"/>
</dbReference>
<feature type="binding site" evidence="19">
    <location>
        <position position="566"/>
    </location>
    <ligand>
        <name>Ca(2+)</name>
        <dbReference type="ChEBI" id="CHEBI:29108"/>
        <label>4</label>
    </ligand>
</feature>
<dbReference type="PROSITE" id="PS50004">
    <property type="entry name" value="C2"/>
    <property type="match status" value="1"/>
</dbReference>
<dbReference type="PANTHER" id="PTHR10336">
    <property type="entry name" value="PHOSPHOINOSITIDE-SPECIFIC PHOSPHOLIPASE C FAMILY PROTEIN"/>
    <property type="match status" value="1"/>
</dbReference>
<dbReference type="InterPro" id="IPR000008">
    <property type="entry name" value="C2_dom"/>
</dbReference>
<feature type="binding site" evidence="19">
    <location>
        <position position="229"/>
    </location>
    <ligand>
        <name>Ca(2+)</name>
        <dbReference type="ChEBI" id="CHEBI:29108"/>
        <label>3</label>
        <note>catalytic</note>
    </ligand>
</feature>
<dbReference type="InterPro" id="IPR011993">
    <property type="entry name" value="PH-like_dom_sf"/>
</dbReference>
<evidence type="ECO:0000256" key="5">
    <source>
        <dbReference type="ARBA" id="ARBA00022679"/>
    </source>
</evidence>
<feature type="binding site" evidence="19">
    <location>
        <position position="564"/>
    </location>
    <ligand>
        <name>Ca(2+)</name>
        <dbReference type="ChEBI" id="CHEBI:29108"/>
        <label>4</label>
    </ligand>
</feature>
<dbReference type="SUPFAM" id="SSF47473">
    <property type="entry name" value="EF-hand"/>
    <property type="match status" value="1"/>
</dbReference>
<evidence type="ECO:0000256" key="7">
    <source>
        <dbReference type="ARBA" id="ARBA00022737"/>
    </source>
</evidence>
<evidence type="ECO:0000256" key="2">
    <source>
        <dbReference type="ARBA" id="ARBA00004496"/>
    </source>
</evidence>
<evidence type="ECO:0000313" key="26">
    <source>
        <dbReference type="EMBL" id="KAF5903220.1"/>
    </source>
</evidence>
<protein>
    <recommendedName>
        <fullName evidence="21">Phosphoinositide phospholipase C</fullName>
        <ecNumber evidence="21">3.1.4.11</ecNumber>
    </recommendedName>
</protein>
<dbReference type="GO" id="GO:0005886">
    <property type="term" value="C:plasma membrane"/>
    <property type="evidence" value="ECO:0007669"/>
    <property type="project" value="TreeGrafter"/>
</dbReference>
<dbReference type="SUPFAM" id="SSF50729">
    <property type="entry name" value="PH domain-like"/>
    <property type="match status" value="1"/>
</dbReference>
<keyword evidence="11 21" id="KW-0443">Lipid metabolism</keyword>
<dbReference type="SUPFAM" id="SSF51695">
    <property type="entry name" value="PLC-like phosphodiesterases"/>
    <property type="match status" value="1"/>
</dbReference>
<dbReference type="PRINTS" id="PR00390">
    <property type="entry name" value="PHPHLIPASEC"/>
</dbReference>
<keyword evidence="12" id="KW-0472">Membrane</keyword>
<evidence type="ECO:0000256" key="3">
    <source>
        <dbReference type="ARBA" id="ARBA00009469"/>
    </source>
</evidence>
<evidence type="ECO:0000259" key="23">
    <source>
        <dbReference type="PROSITE" id="PS50003"/>
    </source>
</evidence>
<dbReference type="InterPro" id="IPR000909">
    <property type="entry name" value="PLipase_C_PInositol-sp_X_dom"/>
</dbReference>
<dbReference type="PROSITE" id="PS50003">
    <property type="entry name" value="PH_DOMAIN"/>
    <property type="match status" value="1"/>
</dbReference>
<dbReference type="SUPFAM" id="SSF49562">
    <property type="entry name" value="C2 domain (Calcium/lipid-binding domain, CaLB)"/>
    <property type="match status" value="1"/>
</dbReference>
<dbReference type="Pfam" id="PF00169">
    <property type="entry name" value="PH"/>
    <property type="match status" value="1"/>
</dbReference>
<dbReference type="FunFam" id="3.20.20.190:FF:000022">
    <property type="entry name" value="Phosphoinositide phospholipase C"/>
    <property type="match status" value="1"/>
</dbReference>
<dbReference type="Pfam" id="PF09279">
    <property type="entry name" value="EF-hand_like"/>
    <property type="match status" value="1"/>
</dbReference>
<evidence type="ECO:0000256" key="17">
    <source>
        <dbReference type="PIRSR" id="PIRSR628391-1"/>
    </source>
</evidence>
<dbReference type="PROSITE" id="PS00975">
    <property type="entry name" value="NMT_1"/>
    <property type="match status" value="1"/>
</dbReference>
<dbReference type="Pfam" id="PF00387">
    <property type="entry name" value="PI-PLC-Y"/>
    <property type="match status" value="1"/>
</dbReference>
<dbReference type="InterPro" id="IPR028391">
    <property type="entry name" value="PLC-delta1_cat"/>
</dbReference>
<feature type="non-terminal residue" evidence="26">
    <location>
        <position position="1"/>
    </location>
</feature>
<keyword evidence="20" id="KW-0325">Glycoprotein</keyword>
<evidence type="ECO:0000256" key="22">
    <source>
        <dbReference type="SAM" id="MobiDB-lite"/>
    </source>
</evidence>
<keyword evidence="10 21" id="KW-0442">Lipid degradation</keyword>
<dbReference type="AlphaFoldDB" id="A0A8J4U0D8"/>
<reference evidence="26" key="1">
    <citation type="submission" date="2020-07" db="EMBL/GenBank/DDBJ databases">
        <title>Clarias magur genome sequencing, assembly and annotation.</title>
        <authorList>
            <person name="Kushwaha B."/>
            <person name="Kumar R."/>
            <person name="Das P."/>
            <person name="Joshi C.G."/>
            <person name="Kumar D."/>
            <person name="Nagpure N.S."/>
            <person name="Pandey M."/>
            <person name="Agarwal S."/>
            <person name="Srivastava S."/>
            <person name="Singh M."/>
            <person name="Sahoo L."/>
            <person name="Jayasankar P."/>
            <person name="Meher P.K."/>
            <person name="Koringa P.G."/>
            <person name="Iquebal M.A."/>
            <person name="Das S.P."/>
            <person name="Bit A."/>
            <person name="Patnaik S."/>
            <person name="Patel N."/>
            <person name="Shah T.M."/>
            <person name="Hinsu A."/>
            <person name="Jena J.K."/>
        </authorList>
    </citation>
    <scope>NUCLEOTIDE SEQUENCE</scope>
    <source>
        <strain evidence="26">CIFAMagur01</strain>
        <tissue evidence="26">Testis</tissue>
    </source>
</reference>
<dbReference type="InterPro" id="IPR011992">
    <property type="entry name" value="EF-hand-dom_pair"/>
</dbReference>
<dbReference type="InterPro" id="IPR018247">
    <property type="entry name" value="EF_Hand_1_Ca_BS"/>
</dbReference>
<feature type="binding site" evidence="18">
    <location>
        <begin position="3"/>
        <end position="30"/>
    </location>
    <ligand>
        <name>substrate</name>
    </ligand>
</feature>
<feature type="binding site" evidence="18">
    <location>
        <position position="434"/>
    </location>
    <ligand>
        <name>substrate</name>
    </ligand>
</feature>
<keyword evidence="5" id="KW-0808">Transferase</keyword>
<feature type="binding site" evidence="19">
    <location>
        <position position="260"/>
    </location>
    <ligand>
        <name>Ca(2+)</name>
        <dbReference type="ChEBI" id="CHEBI:29108"/>
        <label>3</label>
        <note>catalytic</note>
    </ligand>
</feature>
<keyword evidence="13" id="KW-0807">Transducer</keyword>
<evidence type="ECO:0000256" key="11">
    <source>
        <dbReference type="ARBA" id="ARBA00023098"/>
    </source>
</evidence>
<dbReference type="InterPro" id="IPR001849">
    <property type="entry name" value="PH_domain"/>
</dbReference>
<dbReference type="Gene3D" id="1.10.238.10">
    <property type="entry name" value="EF-hand"/>
    <property type="match status" value="1"/>
</dbReference>
<evidence type="ECO:0000256" key="15">
    <source>
        <dbReference type="ARBA" id="ARBA00023674"/>
    </source>
</evidence>
<comment type="caution">
    <text evidence="26">The sequence shown here is derived from an EMBL/GenBank/DDBJ whole genome shotgun (WGS) entry which is preliminary data.</text>
</comment>
<dbReference type="Gene3D" id="2.60.40.150">
    <property type="entry name" value="C2 domain"/>
    <property type="match status" value="1"/>
</dbReference>
<dbReference type="GO" id="GO:0005737">
    <property type="term" value="C:cytoplasm"/>
    <property type="evidence" value="ECO:0007669"/>
    <property type="project" value="UniProtKB-SubCell"/>
</dbReference>
<feature type="domain" description="PH" evidence="23">
    <location>
        <begin position="1"/>
        <end position="104"/>
    </location>
</feature>
<dbReference type="Pfam" id="PF01233">
    <property type="entry name" value="NMT"/>
    <property type="match status" value="1"/>
</dbReference>
<dbReference type="SMART" id="SM00239">
    <property type="entry name" value="C2"/>
    <property type="match status" value="1"/>
</dbReference>
<organism evidence="26 27">
    <name type="scientific">Clarias magur</name>
    <name type="common">Asian catfish</name>
    <name type="synonym">Macropteronotus magur</name>
    <dbReference type="NCBI Taxonomy" id="1594786"/>
    <lineage>
        <taxon>Eukaryota</taxon>
        <taxon>Metazoa</taxon>
        <taxon>Chordata</taxon>
        <taxon>Craniata</taxon>
        <taxon>Vertebrata</taxon>
        <taxon>Euteleostomi</taxon>
        <taxon>Actinopterygii</taxon>
        <taxon>Neopterygii</taxon>
        <taxon>Teleostei</taxon>
        <taxon>Ostariophysi</taxon>
        <taxon>Siluriformes</taxon>
        <taxon>Clariidae</taxon>
        <taxon>Clarias</taxon>
    </lineage>
</organism>
<dbReference type="SUPFAM" id="SSF55729">
    <property type="entry name" value="Acyl-CoA N-acyltransferases (Nat)"/>
    <property type="match status" value="2"/>
</dbReference>
<comment type="catalytic activity">
    <reaction evidence="15">
        <text>a 1,2-diacyl-sn-glycero-3-phospho-(1D-myo-inositol-4,5-bisphosphate) + H2O = 1D-myo-inositol 1,4,5-trisphosphate + a 1,2-diacyl-sn-glycerol + H(+)</text>
        <dbReference type="Rhea" id="RHEA:33179"/>
        <dbReference type="ChEBI" id="CHEBI:15377"/>
        <dbReference type="ChEBI" id="CHEBI:15378"/>
        <dbReference type="ChEBI" id="CHEBI:17815"/>
        <dbReference type="ChEBI" id="CHEBI:58456"/>
        <dbReference type="ChEBI" id="CHEBI:203600"/>
        <dbReference type="EC" id="3.1.4.11"/>
    </reaction>
    <physiologicalReaction direction="left-to-right" evidence="15">
        <dbReference type="Rhea" id="RHEA:33180"/>
    </physiologicalReaction>
</comment>
<dbReference type="FunFam" id="3.40.630.170:FF:000001">
    <property type="entry name" value="Glycylpeptide N-tetradecanoyltransferase"/>
    <property type="match status" value="1"/>
</dbReference>
<feature type="binding site" evidence="19">
    <location>
        <position position="619"/>
    </location>
    <ligand>
        <name>Ca(2+)</name>
        <dbReference type="ChEBI" id="CHEBI:29108"/>
        <label>5</label>
    </ligand>
</feature>
<keyword evidence="8 21" id="KW-0378">Hydrolase</keyword>
<comment type="cofactor">
    <cofactor evidence="19">
        <name>Ca(2+)</name>
        <dbReference type="ChEBI" id="CHEBI:29108"/>
    </cofactor>
    <text evidence="19">Binds 3 Ca(2+) ions per subunit. Two of the Ca(2+) ions are bound to the C2 domain.</text>
</comment>
<evidence type="ECO:0000256" key="14">
    <source>
        <dbReference type="ARBA" id="ARBA00023315"/>
    </source>
</evidence>
<evidence type="ECO:0000256" key="6">
    <source>
        <dbReference type="ARBA" id="ARBA00022723"/>
    </source>
</evidence>
<dbReference type="Pfam" id="PF02799">
    <property type="entry name" value="NMT_C"/>
    <property type="match status" value="1"/>
</dbReference>
<feature type="binding site" evidence="19">
    <location>
        <position position="307"/>
    </location>
    <ligand>
        <name>Ca(2+)</name>
        <dbReference type="ChEBI" id="CHEBI:29108"/>
        <label>3</label>
        <note>catalytic</note>
    </ligand>
</feature>
<dbReference type="PROSITE" id="PS00018">
    <property type="entry name" value="EF_HAND_1"/>
    <property type="match status" value="1"/>
</dbReference>
<keyword evidence="6 19" id="KW-0479">Metal-binding</keyword>
<dbReference type="GO" id="GO:0035556">
    <property type="term" value="P:intracellular signal transduction"/>
    <property type="evidence" value="ECO:0007669"/>
    <property type="project" value="InterPro"/>
</dbReference>
<keyword evidence="27" id="KW-1185">Reference proteome</keyword>
<evidence type="ECO:0000256" key="10">
    <source>
        <dbReference type="ARBA" id="ARBA00022963"/>
    </source>
</evidence>
<dbReference type="InterPro" id="IPR035892">
    <property type="entry name" value="C2_domain_sf"/>
</dbReference>
<dbReference type="CDD" id="cd00275">
    <property type="entry name" value="C2_PLC_like"/>
    <property type="match status" value="1"/>
</dbReference>
<dbReference type="GO" id="GO:0004435">
    <property type="term" value="F:phosphatidylinositol-4,5-bisphosphate phospholipase C activity"/>
    <property type="evidence" value="ECO:0007669"/>
    <property type="project" value="UniProtKB-EC"/>
</dbReference>
<evidence type="ECO:0000313" key="27">
    <source>
        <dbReference type="Proteomes" id="UP000727407"/>
    </source>
</evidence>
<dbReference type="Gene3D" id="2.30.29.30">
    <property type="entry name" value="Pleckstrin-homology domain (PH domain)/Phosphotyrosine-binding domain (PTB)"/>
    <property type="match status" value="1"/>
</dbReference>
<comment type="similarity">
    <text evidence="3">Belongs to the NMT family.</text>
</comment>
<evidence type="ECO:0000259" key="25">
    <source>
        <dbReference type="PROSITE" id="PS50008"/>
    </source>
</evidence>
<evidence type="ECO:0000256" key="9">
    <source>
        <dbReference type="ARBA" id="ARBA00022837"/>
    </source>
</evidence>
<dbReference type="InterPro" id="IPR017946">
    <property type="entry name" value="PLC-like_Pdiesterase_TIM-brl"/>
</dbReference>
<dbReference type="InterPro" id="IPR022678">
    <property type="entry name" value="NMT_CS"/>
</dbReference>
<dbReference type="GO" id="GO:0016042">
    <property type="term" value="P:lipid catabolic process"/>
    <property type="evidence" value="ECO:0007669"/>
    <property type="project" value="UniProtKB-KW"/>
</dbReference>
<feature type="binding site" evidence="19">
    <location>
        <position position="621"/>
    </location>
    <ligand>
        <name>Ca(2+)</name>
        <dbReference type="ChEBI" id="CHEBI:29108"/>
        <label>5</label>
    </ligand>
</feature>
<gene>
    <name evidence="26" type="primary">plcd3a</name>
    <name evidence="26" type="ORF">DAT39_007037</name>
</gene>
<dbReference type="InterPro" id="IPR022677">
    <property type="entry name" value="NMT_C"/>
</dbReference>
<dbReference type="PROSITE" id="PS00976">
    <property type="entry name" value="NMT_2"/>
    <property type="match status" value="1"/>
</dbReference>
<evidence type="ECO:0000256" key="18">
    <source>
        <dbReference type="PIRSR" id="PIRSR628391-2"/>
    </source>
</evidence>
<keyword evidence="4" id="KW-0963">Cytoplasm</keyword>
<dbReference type="CDD" id="cd08593">
    <property type="entry name" value="PI-PLCc_delta"/>
    <property type="match status" value="1"/>
</dbReference>
<feature type="glycosylation site" description="O-linked (GlcNAc) serine" evidence="20">
    <location>
        <position position="110"/>
    </location>
</feature>
<feature type="region of interest" description="Disordered" evidence="22">
    <location>
        <begin position="366"/>
        <end position="400"/>
    </location>
</feature>
<feature type="domain" description="C2" evidence="24">
    <location>
        <begin position="521"/>
        <end position="650"/>
    </location>
</feature>
<accession>A0A8J4U0D8</accession>
<dbReference type="OrthoDB" id="269822at2759"/>
<keyword evidence="9 19" id="KW-0106">Calcium</keyword>
<proteinExistence type="inferred from homology"/>
<evidence type="ECO:0000256" key="13">
    <source>
        <dbReference type="ARBA" id="ARBA00023224"/>
    </source>
</evidence>
<dbReference type="InterPro" id="IPR016181">
    <property type="entry name" value="Acyl_CoA_acyltransferase"/>
</dbReference>
<name>A0A8J4U0D8_CLAMG</name>
<dbReference type="FunFam" id="2.30.29.30:FF:000088">
    <property type="entry name" value="Phosphoinositide phospholipase C"/>
    <property type="match status" value="1"/>
</dbReference>
<evidence type="ECO:0000256" key="20">
    <source>
        <dbReference type="PIRSR" id="PIRSR628391-4"/>
    </source>
</evidence>
<feature type="active site" evidence="17">
    <location>
        <position position="228"/>
    </location>
</feature>
<evidence type="ECO:0000256" key="4">
    <source>
        <dbReference type="ARBA" id="ARBA00022490"/>
    </source>
</evidence>
<evidence type="ECO:0000256" key="12">
    <source>
        <dbReference type="ARBA" id="ARBA00023136"/>
    </source>
</evidence>
<comment type="catalytic activity">
    <reaction evidence="16">
        <text>N-terminal glycyl-[protein] + tetradecanoyl-CoA = N-tetradecanoylglycyl-[protein] + CoA + H(+)</text>
        <dbReference type="Rhea" id="RHEA:15521"/>
        <dbReference type="Rhea" id="RHEA-COMP:12666"/>
        <dbReference type="Rhea" id="RHEA-COMP:12667"/>
        <dbReference type="ChEBI" id="CHEBI:15378"/>
        <dbReference type="ChEBI" id="CHEBI:57287"/>
        <dbReference type="ChEBI" id="CHEBI:57385"/>
        <dbReference type="ChEBI" id="CHEBI:64723"/>
        <dbReference type="ChEBI" id="CHEBI:133050"/>
        <dbReference type="EC" id="2.3.1.97"/>
    </reaction>
</comment>
<dbReference type="InterPro" id="IPR001192">
    <property type="entry name" value="PI-PLC_fam"/>
</dbReference>
<dbReference type="InterPro" id="IPR001711">
    <property type="entry name" value="PLipase_C_Pinositol-sp_Y"/>
</dbReference>
<comment type="subcellular location">
    <subcellularLocation>
        <location evidence="2">Cytoplasm</location>
    </subcellularLocation>
    <subcellularLocation>
        <location evidence="1">Membrane</location>
        <topology evidence="1">Peripheral membrane protein</topology>
    </subcellularLocation>
</comment>
<dbReference type="SMART" id="SM00148">
    <property type="entry name" value="PLCXc"/>
    <property type="match status" value="1"/>
</dbReference>
<evidence type="ECO:0000256" key="16">
    <source>
        <dbReference type="ARBA" id="ARBA00048276"/>
    </source>
</evidence>
<feature type="domain" description="PI-PLC Y-box" evidence="25">
    <location>
        <begin position="406"/>
        <end position="520"/>
    </location>
</feature>
<dbReference type="Gene3D" id="3.20.20.190">
    <property type="entry name" value="Phosphatidylinositol (PI) phosphodiesterase"/>
    <property type="match status" value="1"/>
</dbReference>